<evidence type="ECO:0000313" key="4">
    <source>
        <dbReference type="Proteomes" id="UP000070412"/>
    </source>
</evidence>
<feature type="chain" id="PRO_5038259182" description="DUF19 domain-containing protein" evidence="1">
    <location>
        <begin position="36"/>
        <end position="254"/>
    </location>
</feature>
<keyword evidence="1" id="KW-0732">Signal</keyword>
<evidence type="ECO:0008006" key="5">
    <source>
        <dbReference type="Google" id="ProtNLM"/>
    </source>
</evidence>
<feature type="signal peptide" evidence="1">
    <location>
        <begin position="1"/>
        <end position="35"/>
    </location>
</feature>
<dbReference type="Proteomes" id="UP000070412">
    <property type="component" value="Unassembled WGS sequence"/>
</dbReference>
<dbReference type="EMBL" id="WVUK01000065">
    <property type="protein sequence ID" value="KAF7488751.1"/>
    <property type="molecule type" value="Genomic_DNA"/>
</dbReference>
<protein>
    <recommendedName>
        <fullName evidence="5">DUF19 domain-containing protein</fullName>
    </recommendedName>
</protein>
<organism evidence="2">
    <name type="scientific">Sarcoptes scabiei</name>
    <name type="common">Itch mite</name>
    <name type="synonym">Acarus scabiei</name>
    <dbReference type="NCBI Taxonomy" id="52283"/>
    <lineage>
        <taxon>Eukaryota</taxon>
        <taxon>Metazoa</taxon>
        <taxon>Ecdysozoa</taxon>
        <taxon>Arthropoda</taxon>
        <taxon>Chelicerata</taxon>
        <taxon>Arachnida</taxon>
        <taxon>Acari</taxon>
        <taxon>Acariformes</taxon>
        <taxon>Sarcoptiformes</taxon>
        <taxon>Astigmata</taxon>
        <taxon>Psoroptidia</taxon>
        <taxon>Sarcoptoidea</taxon>
        <taxon>Sarcoptidae</taxon>
        <taxon>Sarcoptinae</taxon>
        <taxon>Sarcoptes</taxon>
    </lineage>
</organism>
<dbReference type="OrthoDB" id="6490813at2759"/>
<dbReference type="PANTHER" id="PTHR33964:SF1">
    <property type="entry name" value="RE45066P"/>
    <property type="match status" value="1"/>
</dbReference>
<gene>
    <name evidence="2" type="ORF">SSS_8146</name>
</gene>
<accession>A0A834R4W7</accession>
<dbReference type="PANTHER" id="PTHR33964">
    <property type="entry name" value="RE45066P-RELATED"/>
    <property type="match status" value="1"/>
</dbReference>
<sequence>MMFSRMNLNNFHHKTINVFIVWLTILAIGIDSASKNQCNKEENHRNDAVIARLMSIGQFGRAFPENQKRLSEYCSESKRLNKQIDQYKSRCVSGVKKDFISVIVYSINKTLKQLCRQKNPKRLNSVLKSMNCANRATNQTTICYNNFIDTLQGISKAKSEEQIPLTCCQYVKLLECFENSINEVDVGCNQFSEPFLDFVRSIFNDIVNLTCDEYTENNDRCEHQSKPPKKDKSIERTKSFIVPLFRVWESAEKH</sequence>
<reference evidence="2" key="2">
    <citation type="submission" date="2020-01" db="EMBL/GenBank/DDBJ databases">
        <authorList>
            <person name="Korhonen P.K.K."/>
            <person name="Guangxu M.G."/>
            <person name="Wang T.W."/>
            <person name="Stroehlein A.J.S."/>
            <person name="Young N.D."/>
            <person name="Ang C.-S.A."/>
            <person name="Fernando D.W.F."/>
            <person name="Lu H.L."/>
            <person name="Taylor S.T."/>
            <person name="Ehtesham M.E.M."/>
            <person name="Najaraj S.H.N."/>
            <person name="Harsha G.H.G."/>
            <person name="Madugundu A.M."/>
            <person name="Renuse S.R."/>
            <person name="Holt D.H."/>
            <person name="Pandey A.P."/>
            <person name="Papenfuss A.P."/>
            <person name="Gasser R.B.G."/>
            <person name="Fischer K.F."/>
        </authorList>
    </citation>
    <scope>NUCLEOTIDE SEQUENCE</scope>
    <source>
        <strain evidence="2">SSS_KF_BRIS2020</strain>
    </source>
</reference>
<name>A0A834R4W7_SARSC</name>
<dbReference type="EnsemblMetazoa" id="SSS_8146s_mrna">
    <property type="protein sequence ID" value="KAF7488751.1"/>
    <property type="gene ID" value="SSS_8146"/>
</dbReference>
<proteinExistence type="predicted"/>
<evidence type="ECO:0000256" key="1">
    <source>
        <dbReference type="SAM" id="SignalP"/>
    </source>
</evidence>
<reference evidence="3" key="3">
    <citation type="submission" date="2022-06" db="UniProtKB">
        <authorList>
            <consortium name="EnsemblMetazoa"/>
        </authorList>
    </citation>
    <scope>IDENTIFICATION</scope>
</reference>
<dbReference type="AlphaFoldDB" id="A0A834R4W7"/>
<evidence type="ECO:0000313" key="3">
    <source>
        <dbReference type="EnsemblMetazoa" id="KAF7488751.1"/>
    </source>
</evidence>
<evidence type="ECO:0000313" key="2">
    <source>
        <dbReference type="EMBL" id="KAF7488751.1"/>
    </source>
</evidence>
<reference evidence="4" key="1">
    <citation type="journal article" date="2020" name="PLoS Negl. Trop. Dis.">
        <title>High-quality nuclear genome for Sarcoptes scabiei-A critical resource for a neglected parasite.</title>
        <authorList>
            <person name="Korhonen P.K."/>
            <person name="Gasser R.B."/>
            <person name="Ma G."/>
            <person name="Wang T."/>
            <person name="Stroehlein A.J."/>
            <person name="Young N.D."/>
            <person name="Ang C.S."/>
            <person name="Fernando D.D."/>
            <person name="Lu H.C."/>
            <person name="Taylor S."/>
            <person name="Reynolds S.L."/>
            <person name="Mofiz E."/>
            <person name="Najaraj S.H."/>
            <person name="Gowda H."/>
            <person name="Madugundu A."/>
            <person name="Renuse S."/>
            <person name="Holt D."/>
            <person name="Pandey A."/>
            <person name="Papenfuss A.T."/>
            <person name="Fischer K."/>
        </authorList>
    </citation>
    <scope>NUCLEOTIDE SEQUENCE [LARGE SCALE GENOMIC DNA]</scope>
</reference>
<keyword evidence="4" id="KW-1185">Reference proteome</keyword>